<organism evidence="12 13">
    <name type="scientific">Zostera marina</name>
    <name type="common">Eelgrass</name>
    <dbReference type="NCBI Taxonomy" id="29655"/>
    <lineage>
        <taxon>Eukaryota</taxon>
        <taxon>Viridiplantae</taxon>
        <taxon>Streptophyta</taxon>
        <taxon>Embryophyta</taxon>
        <taxon>Tracheophyta</taxon>
        <taxon>Spermatophyta</taxon>
        <taxon>Magnoliopsida</taxon>
        <taxon>Liliopsida</taxon>
        <taxon>Zosteraceae</taxon>
        <taxon>Zostera</taxon>
    </lineage>
</organism>
<dbReference type="InterPro" id="IPR011990">
    <property type="entry name" value="TPR-like_helical_dom_sf"/>
</dbReference>
<dbReference type="SUPFAM" id="SSF48452">
    <property type="entry name" value="TPR-like"/>
    <property type="match status" value="1"/>
</dbReference>
<evidence type="ECO:0000313" key="13">
    <source>
        <dbReference type="Proteomes" id="UP000036987"/>
    </source>
</evidence>
<keyword evidence="4" id="KW-0808">Transferase</keyword>
<feature type="domain" description="U-box" evidence="11">
    <location>
        <begin position="212"/>
        <end position="286"/>
    </location>
</feature>
<proteinExistence type="predicted"/>
<evidence type="ECO:0000256" key="6">
    <source>
        <dbReference type="ARBA" id="ARBA00022786"/>
    </source>
</evidence>
<dbReference type="SMART" id="SM00028">
    <property type="entry name" value="TPR"/>
    <property type="match status" value="3"/>
</dbReference>
<dbReference type="GO" id="GO:0005737">
    <property type="term" value="C:cytoplasm"/>
    <property type="evidence" value="ECO:0000318"/>
    <property type="project" value="GO_Central"/>
</dbReference>
<dbReference type="Pfam" id="PF04564">
    <property type="entry name" value="U-box"/>
    <property type="match status" value="1"/>
</dbReference>
<dbReference type="GO" id="GO:0061630">
    <property type="term" value="F:ubiquitin protein ligase activity"/>
    <property type="evidence" value="ECO:0000318"/>
    <property type="project" value="GO_Central"/>
</dbReference>
<evidence type="ECO:0000256" key="10">
    <source>
        <dbReference type="PROSITE-ProRule" id="PRU00339"/>
    </source>
</evidence>
<dbReference type="GO" id="GO:0006515">
    <property type="term" value="P:protein quality control for misfolded or incompletely synthesized proteins"/>
    <property type="evidence" value="ECO:0000318"/>
    <property type="project" value="GO_Central"/>
</dbReference>
<comment type="caution">
    <text evidence="12">The sequence shown here is derived from an EMBL/GenBank/DDBJ whole genome shotgun (WGS) entry which is preliminary data.</text>
</comment>
<comment type="catalytic activity">
    <reaction evidence="1">
        <text>S-ubiquitinyl-[E2 ubiquitin-conjugating enzyme]-L-cysteine + [acceptor protein]-L-lysine = [E2 ubiquitin-conjugating enzyme]-L-cysteine + N(6)-ubiquitinyl-[acceptor protein]-L-lysine.</text>
        <dbReference type="EC" id="2.3.2.27"/>
    </reaction>
</comment>
<dbReference type="STRING" id="29655.A0A0K9PC29"/>
<accession>A0A0K9PC29</accession>
<dbReference type="GO" id="GO:0000209">
    <property type="term" value="P:protein polyubiquitination"/>
    <property type="evidence" value="ECO:0000318"/>
    <property type="project" value="GO_Central"/>
</dbReference>
<evidence type="ECO:0000256" key="4">
    <source>
        <dbReference type="ARBA" id="ARBA00022679"/>
    </source>
</evidence>
<dbReference type="Gene3D" id="1.25.40.10">
    <property type="entry name" value="Tetratricopeptide repeat domain"/>
    <property type="match status" value="1"/>
</dbReference>
<keyword evidence="6" id="KW-0833">Ubl conjugation pathway</keyword>
<evidence type="ECO:0000256" key="1">
    <source>
        <dbReference type="ARBA" id="ARBA00000900"/>
    </source>
</evidence>
<dbReference type="InterPro" id="IPR003613">
    <property type="entry name" value="Ubox_domain"/>
</dbReference>
<keyword evidence="13" id="KW-1185">Reference proteome</keyword>
<feature type="repeat" description="TPR" evidence="10">
    <location>
        <begin position="20"/>
        <end position="53"/>
    </location>
</feature>
<dbReference type="UniPathway" id="UPA00143"/>
<feature type="repeat" description="TPR" evidence="10">
    <location>
        <begin position="54"/>
        <end position="87"/>
    </location>
</feature>
<dbReference type="EC" id="2.3.2.27" evidence="3"/>
<dbReference type="GO" id="GO:0043161">
    <property type="term" value="P:proteasome-mediated ubiquitin-dependent protein catabolic process"/>
    <property type="evidence" value="ECO:0000318"/>
    <property type="project" value="GO_Central"/>
</dbReference>
<dbReference type="OMA" id="EYLQCHI"/>
<sequence>MDGDFLIDDGSIPPSVIKQAEMIRLHGNECYKRNRLGAAIEAYTEAIALNPYVASSWTNRAQCFRRRKDWHRVEENCRKAIKLDPSSFKGHYLLGIALVERDEYVDAIKHLEKALYLVSAFNPEDRTIQMARTLIVKAKYTLWEQEATAKSCQLLDLREACRTSLEEQFLNKLVPGLNDEKQILEETEMYKRRVDFLSKVFDEAEASNNQQEVPDYLCCKISLEIFNDPVITPCGITYEKALLLDHLRKVGPFEPTTRKPLQTDQLVPNLAIKEAVLDFLAKNRWAYKSMEIPNIILD</sequence>
<dbReference type="GO" id="GO:0045862">
    <property type="term" value="P:positive regulation of proteolysis"/>
    <property type="evidence" value="ECO:0000318"/>
    <property type="project" value="GO_Central"/>
</dbReference>
<gene>
    <name evidence="12" type="ORF">ZOSMA_298G00080</name>
</gene>
<dbReference type="EMBL" id="LFYR01000976">
    <property type="protein sequence ID" value="KMZ66526.1"/>
    <property type="molecule type" value="Genomic_DNA"/>
</dbReference>
<evidence type="ECO:0000256" key="2">
    <source>
        <dbReference type="ARBA" id="ARBA00004906"/>
    </source>
</evidence>
<dbReference type="GO" id="GO:0051087">
    <property type="term" value="F:protein-folding chaperone binding"/>
    <property type="evidence" value="ECO:0000318"/>
    <property type="project" value="GO_Central"/>
</dbReference>
<evidence type="ECO:0000256" key="9">
    <source>
        <dbReference type="ARBA" id="ARBA00044543"/>
    </source>
</evidence>
<evidence type="ECO:0000256" key="8">
    <source>
        <dbReference type="ARBA" id="ARBA00044534"/>
    </source>
</evidence>
<dbReference type="PROSITE" id="PS51698">
    <property type="entry name" value="U_BOX"/>
    <property type="match status" value="1"/>
</dbReference>
<dbReference type="Proteomes" id="UP000036987">
    <property type="component" value="Unassembled WGS sequence"/>
</dbReference>
<evidence type="ECO:0000256" key="5">
    <source>
        <dbReference type="ARBA" id="ARBA00022737"/>
    </source>
</evidence>
<dbReference type="AlphaFoldDB" id="A0A0K9PC29"/>
<evidence type="ECO:0000256" key="7">
    <source>
        <dbReference type="ARBA" id="ARBA00022803"/>
    </source>
</evidence>
<reference evidence="13" key="1">
    <citation type="journal article" date="2016" name="Nature">
        <title>The genome of the seagrass Zostera marina reveals angiosperm adaptation to the sea.</title>
        <authorList>
            <person name="Olsen J.L."/>
            <person name="Rouze P."/>
            <person name="Verhelst B."/>
            <person name="Lin Y.-C."/>
            <person name="Bayer T."/>
            <person name="Collen J."/>
            <person name="Dattolo E."/>
            <person name="De Paoli E."/>
            <person name="Dittami S."/>
            <person name="Maumus F."/>
            <person name="Michel G."/>
            <person name="Kersting A."/>
            <person name="Lauritano C."/>
            <person name="Lohaus R."/>
            <person name="Toepel M."/>
            <person name="Tonon T."/>
            <person name="Vanneste K."/>
            <person name="Amirebrahimi M."/>
            <person name="Brakel J."/>
            <person name="Bostroem C."/>
            <person name="Chovatia M."/>
            <person name="Grimwood J."/>
            <person name="Jenkins J.W."/>
            <person name="Jueterbock A."/>
            <person name="Mraz A."/>
            <person name="Stam W.T."/>
            <person name="Tice H."/>
            <person name="Bornberg-Bauer E."/>
            <person name="Green P.J."/>
            <person name="Pearson G.A."/>
            <person name="Procaccini G."/>
            <person name="Duarte C.M."/>
            <person name="Schmutz J."/>
            <person name="Reusch T.B.H."/>
            <person name="Van de Peer Y."/>
        </authorList>
    </citation>
    <scope>NUCLEOTIDE SEQUENCE [LARGE SCALE GENOMIC DNA]</scope>
    <source>
        <strain evidence="13">cv. Finnish</strain>
    </source>
</reference>
<comment type="pathway">
    <text evidence="2">Protein modification; protein ubiquitination.</text>
</comment>
<evidence type="ECO:0000256" key="3">
    <source>
        <dbReference type="ARBA" id="ARBA00012483"/>
    </source>
</evidence>
<dbReference type="PROSITE" id="PS50005">
    <property type="entry name" value="TPR"/>
    <property type="match status" value="2"/>
</dbReference>
<dbReference type="GO" id="GO:0071218">
    <property type="term" value="P:cellular response to misfolded protein"/>
    <property type="evidence" value="ECO:0000318"/>
    <property type="project" value="GO_Central"/>
</dbReference>
<keyword evidence="5" id="KW-0677">Repeat</keyword>
<dbReference type="OrthoDB" id="629492at2759"/>
<evidence type="ECO:0000259" key="11">
    <source>
        <dbReference type="PROSITE" id="PS51698"/>
    </source>
</evidence>
<dbReference type="Pfam" id="PF13432">
    <property type="entry name" value="TPR_16"/>
    <property type="match status" value="1"/>
</dbReference>
<dbReference type="InterPro" id="IPR019734">
    <property type="entry name" value="TPR_rpt"/>
</dbReference>
<dbReference type="PANTHER" id="PTHR46803">
    <property type="entry name" value="E3 UBIQUITIN-PROTEIN LIGASE CHIP"/>
    <property type="match status" value="1"/>
</dbReference>
<dbReference type="SMART" id="SM00504">
    <property type="entry name" value="Ubox"/>
    <property type="match status" value="1"/>
</dbReference>
<dbReference type="InterPro" id="IPR045202">
    <property type="entry name" value="CHIP_RING-Ubox"/>
</dbReference>
<dbReference type="InterPro" id="IPR013083">
    <property type="entry name" value="Znf_RING/FYVE/PHD"/>
</dbReference>
<keyword evidence="7 10" id="KW-0802">TPR repeat</keyword>
<dbReference type="SUPFAM" id="SSF57850">
    <property type="entry name" value="RING/U-box"/>
    <property type="match status" value="1"/>
</dbReference>
<evidence type="ECO:0000313" key="12">
    <source>
        <dbReference type="EMBL" id="KMZ66526.1"/>
    </source>
</evidence>
<dbReference type="Gene3D" id="3.30.40.10">
    <property type="entry name" value="Zinc/RING finger domain, C3HC4 (zinc finger)"/>
    <property type="match status" value="1"/>
</dbReference>
<name>A0A0K9PC29_ZOSMR</name>
<protein>
    <recommendedName>
        <fullName evidence="8">E3 ubiquitin-protein ligase CHIP</fullName>
        <ecNumber evidence="3">2.3.2.27</ecNumber>
    </recommendedName>
    <alternativeName>
        <fullName evidence="9">RING-type E3 ubiquitin transferase CHIP</fullName>
    </alternativeName>
</protein>
<dbReference type="PANTHER" id="PTHR46803:SF2">
    <property type="entry name" value="E3 UBIQUITIN-PROTEIN LIGASE CHIP"/>
    <property type="match status" value="1"/>
</dbReference>
<dbReference type="CDD" id="cd16654">
    <property type="entry name" value="RING-Ubox_CHIP"/>
    <property type="match status" value="1"/>
</dbReference>